<comment type="caution">
    <text evidence="1">The sequence shown here is derived from an EMBL/GenBank/DDBJ whole genome shotgun (WGS) entry which is preliminary data.</text>
</comment>
<reference evidence="2" key="1">
    <citation type="journal article" date="2019" name="Int. J. Syst. Evol. Microbiol.">
        <title>The Global Catalogue of Microorganisms (GCM) 10K type strain sequencing project: providing services to taxonomists for standard genome sequencing and annotation.</title>
        <authorList>
            <consortium name="The Broad Institute Genomics Platform"/>
            <consortium name="The Broad Institute Genome Sequencing Center for Infectious Disease"/>
            <person name="Wu L."/>
            <person name="Ma J."/>
        </authorList>
    </citation>
    <scope>NUCLEOTIDE SEQUENCE [LARGE SCALE GENOMIC DNA]</scope>
    <source>
        <strain evidence="2">JCM 15591</strain>
    </source>
</reference>
<keyword evidence="2" id="KW-1185">Reference proteome</keyword>
<gene>
    <name evidence="1" type="ORF">GCM10009810_26370</name>
</gene>
<protein>
    <recommendedName>
        <fullName evidence="3">TnsA-like heteromeric transposase endonuclease subunit</fullName>
    </recommendedName>
</protein>
<name>A0ABP4WZS1_9MICO</name>
<dbReference type="Proteomes" id="UP001501475">
    <property type="component" value="Unassembled WGS sequence"/>
</dbReference>
<proteinExistence type="predicted"/>
<dbReference type="EMBL" id="BAAAPN010000057">
    <property type="protein sequence ID" value="GAA1766252.1"/>
    <property type="molecule type" value="Genomic_DNA"/>
</dbReference>
<accession>A0ABP4WZS1</accession>
<evidence type="ECO:0008006" key="3">
    <source>
        <dbReference type="Google" id="ProtNLM"/>
    </source>
</evidence>
<organism evidence="1 2">
    <name type="scientific">Nostocoides vanveenii</name>
    <dbReference type="NCBI Taxonomy" id="330835"/>
    <lineage>
        <taxon>Bacteria</taxon>
        <taxon>Bacillati</taxon>
        <taxon>Actinomycetota</taxon>
        <taxon>Actinomycetes</taxon>
        <taxon>Micrococcales</taxon>
        <taxon>Intrasporangiaceae</taxon>
        <taxon>Nostocoides</taxon>
    </lineage>
</organism>
<sequence>MAVAAGSPVREFSWHPRQGNYPGWLWTGTLVGYESLLEPDRVLLPDFDVAVTGIASPSQPFWLSGLDEGVQRRHAPDYLLACADGSVVVVDAKPARMCQEPVVAAVLEWTAGCAEAGLAL</sequence>
<dbReference type="RefSeq" id="WP_344067175.1">
    <property type="nucleotide sequence ID" value="NZ_BAAAPN010000057.1"/>
</dbReference>
<evidence type="ECO:0000313" key="2">
    <source>
        <dbReference type="Proteomes" id="UP001501475"/>
    </source>
</evidence>
<evidence type="ECO:0000313" key="1">
    <source>
        <dbReference type="EMBL" id="GAA1766252.1"/>
    </source>
</evidence>